<evidence type="ECO:0000313" key="2">
    <source>
        <dbReference type="EMBL" id="KAF1964287.1"/>
    </source>
</evidence>
<dbReference type="OrthoDB" id="3800963at2759"/>
<evidence type="ECO:0000256" key="1">
    <source>
        <dbReference type="SAM" id="MobiDB-lite"/>
    </source>
</evidence>
<dbReference type="AlphaFoldDB" id="A0A6A5UT40"/>
<gene>
    <name evidence="2" type="ORF">BU23DRAFT_70103</name>
</gene>
<proteinExistence type="predicted"/>
<protein>
    <submittedName>
        <fullName evidence="2">Uncharacterized protein</fullName>
    </submittedName>
</protein>
<evidence type="ECO:0000313" key="3">
    <source>
        <dbReference type="Proteomes" id="UP000800036"/>
    </source>
</evidence>
<dbReference type="EMBL" id="ML976795">
    <property type="protein sequence ID" value="KAF1964287.1"/>
    <property type="molecule type" value="Genomic_DNA"/>
</dbReference>
<keyword evidence="3" id="KW-1185">Reference proteome</keyword>
<feature type="region of interest" description="Disordered" evidence="1">
    <location>
        <begin position="17"/>
        <end position="85"/>
    </location>
</feature>
<reference evidence="2" key="1">
    <citation type="journal article" date="2020" name="Stud. Mycol.">
        <title>101 Dothideomycetes genomes: a test case for predicting lifestyles and emergence of pathogens.</title>
        <authorList>
            <person name="Haridas S."/>
            <person name="Albert R."/>
            <person name="Binder M."/>
            <person name="Bloem J."/>
            <person name="Labutti K."/>
            <person name="Salamov A."/>
            <person name="Andreopoulos B."/>
            <person name="Baker S."/>
            <person name="Barry K."/>
            <person name="Bills G."/>
            <person name="Bluhm B."/>
            <person name="Cannon C."/>
            <person name="Castanera R."/>
            <person name="Culley D."/>
            <person name="Daum C."/>
            <person name="Ezra D."/>
            <person name="Gonzalez J."/>
            <person name="Henrissat B."/>
            <person name="Kuo A."/>
            <person name="Liang C."/>
            <person name="Lipzen A."/>
            <person name="Lutzoni F."/>
            <person name="Magnuson J."/>
            <person name="Mondo S."/>
            <person name="Nolan M."/>
            <person name="Ohm R."/>
            <person name="Pangilinan J."/>
            <person name="Park H.-J."/>
            <person name="Ramirez L."/>
            <person name="Alfaro M."/>
            <person name="Sun H."/>
            <person name="Tritt A."/>
            <person name="Yoshinaga Y."/>
            <person name="Zwiers L.-H."/>
            <person name="Turgeon B."/>
            <person name="Goodwin S."/>
            <person name="Spatafora J."/>
            <person name="Crous P."/>
            <person name="Grigoriev I."/>
        </authorList>
    </citation>
    <scope>NUCLEOTIDE SEQUENCE</scope>
    <source>
        <strain evidence="2">CBS 107.79</strain>
    </source>
</reference>
<dbReference type="Proteomes" id="UP000800036">
    <property type="component" value="Unassembled WGS sequence"/>
</dbReference>
<sequence length="449" mass="51455">MVAASSPFGLSKAALERRINNQIPRKRHTPYPASKNSNRTIAKHLARPKPTPTPVKPLRKRDLSVLPQARPEKRGTDRNRTVGTTSHGINQWSARRILAARPHPSNPTGTQYKVQWETTWEDATDITGLAAVEWKEAVHCGNTFQFQAQNGSEWTVLKDMTCLENDSEDSQWEMWKAIRRNAVQEVDKDWFARLSDEEYTFASAEDEREVCEALKETWPEKGISTRNVLRAAWSRLNNDPNLQEADIPLGHIKVRFSGQLDPWVDEDEALEGSKKCERAAYTVAEIVRAILPNPLDDLEDEAFSKGDTHSNFSRWREVTRLLICKAPFLFKSGKWMQLFAFLMLGSEMLRETLVSIGIKVQDDWCQRAKEYDMHMYYDCIVDDRPTHDIQETFIHLRDFFRELDAGKANETSSKEEVRSLRSNIDEGILEESVEISSALVAEDMECAEP</sequence>
<organism evidence="2 3">
    <name type="scientific">Bimuria novae-zelandiae CBS 107.79</name>
    <dbReference type="NCBI Taxonomy" id="1447943"/>
    <lineage>
        <taxon>Eukaryota</taxon>
        <taxon>Fungi</taxon>
        <taxon>Dikarya</taxon>
        <taxon>Ascomycota</taxon>
        <taxon>Pezizomycotina</taxon>
        <taxon>Dothideomycetes</taxon>
        <taxon>Pleosporomycetidae</taxon>
        <taxon>Pleosporales</taxon>
        <taxon>Massarineae</taxon>
        <taxon>Didymosphaeriaceae</taxon>
        <taxon>Bimuria</taxon>
    </lineage>
</organism>
<feature type="compositionally biased region" description="Basic and acidic residues" evidence="1">
    <location>
        <begin position="70"/>
        <end position="80"/>
    </location>
</feature>
<accession>A0A6A5UT40</accession>
<name>A0A6A5UT40_9PLEO</name>